<name>A0A0A8Z8E1_ARUDO</name>
<accession>A0A0A8Z8E1</accession>
<dbReference type="AlphaFoldDB" id="A0A0A8Z8E1"/>
<reference evidence="2" key="1">
    <citation type="submission" date="2014-09" db="EMBL/GenBank/DDBJ databases">
        <authorList>
            <person name="Magalhaes I.L.F."/>
            <person name="Oliveira U."/>
            <person name="Santos F.R."/>
            <person name="Vidigal T.H.D.A."/>
            <person name="Brescovit A.D."/>
            <person name="Santos A.J."/>
        </authorList>
    </citation>
    <scope>NUCLEOTIDE SEQUENCE</scope>
    <source>
        <tissue evidence="2">Shoot tissue taken approximately 20 cm above the soil surface</tissue>
    </source>
</reference>
<evidence type="ECO:0000313" key="2">
    <source>
        <dbReference type="EMBL" id="JAD35071.1"/>
    </source>
</evidence>
<protein>
    <submittedName>
        <fullName evidence="2">Uncharacterized protein</fullName>
    </submittedName>
</protein>
<reference evidence="2" key="2">
    <citation type="journal article" date="2015" name="Data Brief">
        <title>Shoot transcriptome of the giant reed, Arundo donax.</title>
        <authorList>
            <person name="Barrero R.A."/>
            <person name="Guerrero F.D."/>
            <person name="Moolhuijzen P."/>
            <person name="Goolsby J.A."/>
            <person name="Tidwell J."/>
            <person name="Bellgard S.E."/>
            <person name="Bellgard M.I."/>
        </authorList>
    </citation>
    <scope>NUCLEOTIDE SEQUENCE</scope>
    <source>
        <tissue evidence="2">Shoot tissue taken approximately 20 cm above the soil surface</tissue>
    </source>
</reference>
<dbReference type="EMBL" id="GBRH01262824">
    <property type="protein sequence ID" value="JAD35071.1"/>
    <property type="molecule type" value="Transcribed_RNA"/>
</dbReference>
<feature type="compositionally biased region" description="Basic residues" evidence="1">
    <location>
        <begin position="9"/>
        <end position="20"/>
    </location>
</feature>
<proteinExistence type="predicted"/>
<evidence type="ECO:0000256" key="1">
    <source>
        <dbReference type="SAM" id="MobiDB-lite"/>
    </source>
</evidence>
<sequence>MQIEEPCRLRAKSIKKHGEKRYRTSQET</sequence>
<feature type="region of interest" description="Disordered" evidence="1">
    <location>
        <begin position="1"/>
        <end position="28"/>
    </location>
</feature>
<organism evidence="2">
    <name type="scientific">Arundo donax</name>
    <name type="common">Giant reed</name>
    <name type="synonym">Donax arundinaceus</name>
    <dbReference type="NCBI Taxonomy" id="35708"/>
    <lineage>
        <taxon>Eukaryota</taxon>
        <taxon>Viridiplantae</taxon>
        <taxon>Streptophyta</taxon>
        <taxon>Embryophyta</taxon>
        <taxon>Tracheophyta</taxon>
        <taxon>Spermatophyta</taxon>
        <taxon>Magnoliopsida</taxon>
        <taxon>Liliopsida</taxon>
        <taxon>Poales</taxon>
        <taxon>Poaceae</taxon>
        <taxon>PACMAD clade</taxon>
        <taxon>Arundinoideae</taxon>
        <taxon>Arundineae</taxon>
        <taxon>Arundo</taxon>
    </lineage>
</organism>